<dbReference type="SUPFAM" id="SSF52540">
    <property type="entry name" value="P-loop containing nucleoside triphosphate hydrolases"/>
    <property type="match status" value="1"/>
</dbReference>
<name>A0A120AGC8_9GAMM</name>
<accession>A0A120AGC8</accession>
<protein>
    <submittedName>
        <fullName evidence="1">Uncharacterized protein</fullName>
    </submittedName>
</protein>
<dbReference type="RefSeq" id="WP_036106859.1">
    <property type="nucleotide sequence ID" value="NZ_JAJA02000001.1"/>
</dbReference>
<evidence type="ECO:0000313" key="2">
    <source>
        <dbReference type="Proteomes" id="UP000023435"/>
    </source>
</evidence>
<dbReference type="Proteomes" id="UP000023435">
    <property type="component" value="Unassembled WGS sequence"/>
</dbReference>
<dbReference type="AlphaFoldDB" id="A0A120AGC8"/>
<comment type="caution">
    <text evidence="1">The sequence shown here is derived from an EMBL/GenBank/DDBJ whole genome shotgun (WGS) entry which is preliminary data.</text>
</comment>
<reference evidence="1 2" key="1">
    <citation type="journal article" date="2014" name="Genome Announc.">
        <title>Draft Genome Sequence of Lysobacter capsici AZ78, a Bacterium Antagonistic to Plant-Pathogenic Oomycetes.</title>
        <authorList>
            <person name="Puopolo G."/>
            <person name="Sonego P."/>
            <person name="Engelen K."/>
            <person name="Pertot I."/>
        </authorList>
    </citation>
    <scope>NUCLEOTIDE SEQUENCE [LARGE SCALE GENOMIC DNA]</scope>
    <source>
        <strain evidence="1 2">AZ78</strain>
    </source>
</reference>
<evidence type="ECO:0000313" key="1">
    <source>
        <dbReference type="EMBL" id="KWS04398.1"/>
    </source>
</evidence>
<gene>
    <name evidence="1" type="ORF">AZ78_1947</name>
</gene>
<sequence>MHPIFHITVDQIRRLNDGQARELIARLSRAHLQRAGLDSSSVQWGGDQRAADGGIDVLIEHSPAVDMDGPLRRSAGIIQVKAETFGPAKIGPEMAPKGVLRPTIAALAPQRGTYLIASTRDDPAAPGKRKRVAAMEQVLSDHGFAGQIHVDFLGAREVADWVEQFPPLAIWLRQAIGDPLVGWKGYGPWAYHEDDVQAAFVLSDTPRVFAPGATEAMTDVQGIDAIRADLHAGRSVRLVGLSGVGKTRLAQALFDPRIETNTPALSPERAIYTDISDRPDPSPEAMTEILRSTHEPAVLIVDNCGQETHSALVAKKGRNANTLGLLTIEYDIRDDIPDDTRCYRLEGSSDEALWSVLHSHYPNLSGPDLTTVIAASQGNARLSFALASTSQQTGDLASLRSDDLFRRLFEQKRGAGDELLRCAKAASLIYSFNGEDLSAGSEMTLLSTFARVSAADFLAYMVEIRRRGLLQERGKMRALLPHAVSNRLAAEALEELSAEDLQERLFRSAPARVRASFANRLSYLHSSPDARAIVAKWLAPTGDLGNIGTLSHQDFQIFQRAAGVDLAATLAAIERFSERSHLGLRNEYEIDKLAQITHSIAYEAPYFDRCVEVLLKLAPMQPVNRNSGKRGLEHLKALFQAYGSGTLALAPQRAAHVSRLLASRDPSEREIGTTLLVEALKVRNFRNHGSFQFGARTRTQGWRPRDAAEHRGWFEEFLVLAEPLAIQDDEAGRAIRTALGGTMPGFIRDPLLMRHLEQLAPRLLKIDGWLASLKTARLFLKQKDLDVQLRDRAREFEQLVSPKGLRDQVLAAIAMRDPFDYAKDVEEDADPYQRAAKQAEALGHQLAAEPTLLQELLPRLIHGDVYIQALSIGRGVASATADAQTLVAQVRSQMLSVSDLRSLSPAFVSGLFSGWNDRDPALATLLLDESLNDPVLGTWFTYLQLSVPLDAHGAARILTSIEVGLAPIASYTSLGHGGALKPISIADVTRILNALARLGPEGVHVAIDVLSMVVFSANEREASEQAELAEFCRNFMARIDWPAIGDLEDGQDHEISQIIAFGTKHSQDFEDVRPLLQRVVSYREDSSQYVPENKGNYLSPILRRHPQQALGYLSEQSTVDLHLISDMVLKAWVSDEVGQPRPVMEADMLVDWCAEKPHERMAFCVQICPLDEPADGTISTAARLYSLAPNKPAFIEGIEERCMHGDSSQEEIPNLTAGIRLLERLPVPGDSPEEALNKQAIEGLRKRIDWWNKMLGHTGRERDEGFE</sequence>
<dbReference type="OrthoDB" id="556502at2"/>
<keyword evidence="2" id="KW-1185">Reference proteome</keyword>
<proteinExistence type="predicted"/>
<dbReference type="InterPro" id="IPR027417">
    <property type="entry name" value="P-loop_NTPase"/>
</dbReference>
<dbReference type="EMBL" id="JAJA02000001">
    <property type="protein sequence ID" value="KWS04398.1"/>
    <property type="molecule type" value="Genomic_DNA"/>
</dbReference>
<organism evidence="1 2">
    <name type="scientific">Lysobacter capsici AZ78</name>
    <dbReference type="NCBI Taxonomy" id="1444315"/>
    <lineage>
        <taxon>Bacteria</taxon>
        <taxon>Pseudomonadati</taxon>
        <taxon>Pseudomonadota</taxon>
        <taxon>Gammaproteobacteria</taxon>
        <taxon>Lysobacterales</taxon>
        <taxon>Lysobacteraceae</taxon>
        <taxon>Lysobacter</taxon>
    </lineage>
</organism>